<dbReference type="EMBL" id="AHBZ03000027">
    <property type="protein sequence ID" value="KAF7765032.1"/>
    <property type="molecule type" value="Genomic_DNA"/>
</dbReference>
<dbReference type="PANTHER" id="PTHR35527:SF2">
    <property type="entry name" value="HYDROLASE"/>
    <property type="match status" value="1"/>
</dbReference>
<dbReference type="AlphaFoldDB" id="A0AAD4FQF9"/>
<comment type="similarity">
    <text evidence="1">Belongs to the peptidase C59 family.</text>
</comment>
<organism evidence="4 5">
    <name type="scientific">Pseudoalteromonas citrea</name>
    <dbReference type="NCBI Taxonomy" id="43655"/>
    <lineage>
        <taxon>Bacteria</taxon>
        <taxon>Pseudomonadati</taxon>
        <taxon>Pseudomonadota</taxon>
        <taxon>Gammaproteobacteria</taxon>
        <taxon>Alteromonadales</taxon>
        <taxon>Pseudoalteromonadaceae</taxon>
        <taxon>Pseudoalteromonas</taxon>
    </lineage>
</organism>
<reference evidence="4" key="1">
    <citation type="journal article" date="2012" name="J. Bacteriol.">
        <title>Genome sequences of type strains of seven species of the marine bacterium Pseudoalteromonas.</title>
        <authorList>
            <person name="Xie B.B."/>
            <person name="Shu Y.L."/>
            <person name="Qin Q.L."/>
            <person name="Rong J.C."/>
            <person name="Zhang X.Y."/>
            <person name="Chen X.L."/>
            <person name="Shi M."/>
            <person name="He H.L."/>
            <person name="Zhou B.C."/>
            <person name="Zhang Y.Z."/>
        </authorList>
    </citation>
    <scope>NUCLEOTIDE SEQUENCE</scope>
    <source>
        <strain evidence="4">DSM 8771</strain>
    </source>
</reference>
<dbReference type="Gene3D" id="3.60.60.10">
    <property type="entry name" value="Penicillin V Acylase, Chain A"/>
    <property type="match status" value="1"/>
</dbReference>
<name>A0AAD4FQF9_9GAMM</name>
<proteinExistence type="inferred from homology"/>
<gene>
    <name evidence="4" type="ORF">PCIT_b1164</name>
</gene>
<accession>A0AAD4FQF9</accession>
<comment type="caution">
    <text evidence="4">The sequence shown here is derived from an EMBL/GenBank/DDBJ whole genome shotgun (WGS) entry which is preliminary data.</text>
</comment>
<dbReference type="Proteomes" id="UP000016487">
    <property type="component" value="Unassembled WGS sequence"/>
</dbReference>
<evidence type="ECO:0000313" key="5">
    <source>
        <dbReference type="Proteomes" id="UP000016487"/>
    </source>
</evidence>
<dbReference type="RefSeq" id="WP_010366580.1">
    <property type="nucleotide sequence ID" value="NZ_AHBZ03000027.1"/>
</dbReference>
<feature type="domain" description="Choloylglycine hydrolase/NAAA C-terminal" evidence="3">
    <location>
        <begin position="375"/>
        <end position="438"/>
    </location>
</feature>
<dbReference type="GO" id="GO:0016787">
    <property type="term" value="F:hydrolase activity"/>
    <property type="evidence" value="ECO:0007669"/>
    <property type="project" value="UniProtKB-KW"/>
</dbReference>
<reference evidence="4" key="2">
    <citation type="submission" date="2015-03" db="EMBL/GenBank/DDBJ databases">
        <title>Genome sequence of Pseudoalteromonas citrea.</title>
        <authorList>
            <person name="Xie B.-B."/>
            <person name="Rong J.-C."/>
            <person name="Qin Q.-L."/>
            <person name="Zhang Y.-Z."/>
        </authorList>
    </citation>
    <scope>NUCLEOTIDE SEQUENCE</scope>
    <source>
        <strain evidence="4">DSM 8771</strain>
    </source>
</reference>
<dbReference type="InterPro" id="IPR029055">
    <property type="entry name" value="Ntn_hydrolases_N"/>
</dbReference>
<protein>
    <submittedName>
        <fullName evidence="4">Choloylglycine hydrolase</fullName>
    </submittedName>
</protein>
<keyword evidence="2 4" id="KW-0378">Hydrolase</keyword>
<feature type="domain" description="Choloylglycine hydrolase/NAAA C-terminal" evidence="3">
    <location>
        <begin position="10"/>
        <end position="324"/>
    </location>
</feature>
<evidence type="ECO:0000256" key="1">
    <source>
        <dbReference type="ARBA" id="ARBA00006625"/>
    </source>
</evidence>
<dbReference type="InterPro" id="IPR052193">
    <property type="entry name" value="Peptidase_C59"/>
</dbReference>
<evidence type="ECO:0000256" key="2">
    <source>
        <dbReference type="ARBA" id="ARBA00022801"/>
    </source>
</evidence>
<sequence>MCTDFSIKGLTLDPNKSIPVIGRSMELGPNLKSQIFFRPKNHEYKQLIAKSLDTLTEDTAREDFILRCDINMITPLLLTWQGKYDFISLNGFKTSISNVLDKESDPNANIATNGMNNEGLTTGTMVFAQSKYQNPLDEHNNPIAAKGVIYYPSLTTWILSTCATCQDVIDGLQYGQLKVNKHGSKLKESKVKNKDKIVVANPFEPSSVPSAMNFHFPVHDALGNSIVLEYVEGQLQITDLNPIGVLTNDPIISWQQENVINNYVNVVPFNFQNNEGYPDVPSVDASQRAAYKFQSFSHAQGTGFSGLPGSSTPVDRFVRAAMMSNFAFPVFQLTELSEVDNANTFKQHARDYAQAYNERLPIEADIEVGITDATTLAFHILNTVDIPLGTSRDSQGKNVHDYTQWVTVSDLVNKTFSVRMYQSTQVFEFKLEDIQFEGLEAHVHSLDITIKSVDLTDVVNQHSSFGKQSQQQTA</sequence>
<dbReference type="SUPFAM" id="SSF56235">
    <property type="entry name" value="N-terminal nucleophile aminohydrolases (Ntn hydrolases)"/>
    <property type="match status" value="1"/>
</dbReference>
<dbReference type="InterPro" id="IPR029132">
    <property type="entry name" value="CBAH/NAAA_C"/>
</dbReference>
<evidence type="ECO:0000313" key="4">
    <source>
        <dbReference type="EMBL" id="KAF7765032.1"/>
    </source>
</evidence>
<dbReference type="Pfam" id="PF02275">
    <property type="entry name" value="CBAH"/>
    <property type="match status" value="2"/>
</dbReference>
<evidence type="ECO:0000259" key="3">
    <source>
        <dbReference type="Pfam" id="PF02275"/>
    </source>
</evidence>
<dbReference type="PANTHER" id="PTHR35527">
    <property type="entry name" value="CHOLOYLGLYCINE HYDROLASE"/>
    <property type="match status" value="1"/>
</dbReference>